<dbReference type="EMBL" id="CAJNOK010006641">
    <property type="protein sequence ID" value="CAF1010026.1"/>
    <property type="molecule type" value="Genomic_DNA"/>
</dbReference>
<protein>
    <submittedName>
        <fullName evidence="3">Uncharacterized protein</fullName>
    </submittedName>
</protein>
<dbReference type="Proteomes" id="UP000682733">
    <property type="component" value="Unassembled WGS sequence"/>
</dbReference>
<dbReference type="Proteomes" id="UP000677228">
    <property type="component" value="Unassembled WGS sequence"/>
</dbReference>
<proteinExistence type="predicted"/>
<sequence length="734" mass="86304">MANVFDKRVSVIRVPRPNRITPEHTINELRDDDVKETDDHSIEDDSTPPLTEQQIDSSKQQYFGTKPVIGVSPIHVNVPKQSDNKKWYLNAGKNNNGKYDRLHHSNEAILRQPSNSDVATQMVHPRVRKSSGFDKDMTRPWLKKWKTNGRWQHNLCSCCDDFNMCCYAWWCWCCFKCDVSAAMGENCWIWFGNWSPLMQMRTKFRTKYDIKASPCHVLLIPLNTKNKTTIQEISEYLQKLYPQLNTGQKVIIRTLYDYVSNYKRLIPFGCELSKQDPELWIEYICELCPIRFYVIGDGIAYQNNWDKQMITYDLEKNKKNDLESPNIWKCLLKGEIKLESIQAIEGLEFYLKTVPPLLLDEIKSLASELSGAIHCADSKLNERSNSVTSKLYQWFKTAVQSQRIKLNIVTIPANFKLPIQALDRPNINDYNYSVLCTQMDIEPYQRHYSQPFVYLNYSDCNEQEKNDALQLIEKDLGKEKFKIIDYSHYSDWRTNQNILTLINEDVLYVITIFGTDSAKTDENELAKRVYDFIPKNRMSEINSQGHLCLRVPETHDYRYLVSYVYIAYVHCTPDEIEKFNELLEKLQNQLGPNYRFATYRNYEFIRNFGLIIDTIKRNSVYYIVVRGSKYESTEVPMNHEDIVAQYLENYIQASAECKGFVFRYSYEDKTLLKHPTVLIYQKLAIKNLFDSIQHTLIMRQINLAFNQMAFVYNLHCQPLQSGNLCLNELEFYFF</sequence>
<reference evidence="3" key="1">
    <citation type="submission" date="2021-02" db="EMBL/GenBank/DDBJ databases">
        <authorList>
            <person name="Nowell W R."/>
        </authorList>
    </citation>
    <scope>NUCLEOTIDE SEQUENCE</scope>
</reference>
<evidence type="ECO:0000313" key="3">
    <source>
        <dbReference type="EMBL" id="CAF3778854.1"/>
    </source>
</evidence>
<feature type="compositionally biased region" description="Basic and acidic residues" evidence="1">
    <location>
        <begin position="30"/>
        <end position="40"/>
    </location>
</feature>
<comment type="caution">
    <text evidence="3">The sequence shown here is derived from an EMBL/GenBank/DDBJ whole genome shotgun (WGS) entry which is preliminary data.</text>
</comment>
<dbReference type="EMBL" id="CAJOBA010006650">
    <property type="protein sequence ID" value="CAF3778854.1"/>
    <property type="molecule type" value="Genomic_DNA"/>
</dbReference>
<feature type="region of interest" description="Disordered" evidence="1">
    <location>
        <begin position="30"/>
        <end position="55"/>
    </location>
</feature>
<dbReference type="AlphaFoldDB" id="A0A8S2IVB6"/>
<organism evidence="3 4">
    <name type="scientific">Didymodactylos carnosus</name>
    <dbReference type="NCBI Taxonomy" id="1234261"/>
    <lineage>
        <taxon>Eukaryota</taxon>
        <taxon>Metazoa</taxon>
        <taxon>Spiralia</taxon>
        <taxon>Gnathifera</taxon>
        <taxon>Rotifera</taxon>
        <taxon>Eurotatoria</taxon>
        <taxon>Bdelloidea</taxon>
        <taxon>Philodinida</taxon>
        <taxon>Philodinidae</taxon>
        <taxon>Didymodactylos</taxon>
    </lineage>
</organism>
<gene>
    <name evidence="2" type="ORF">OVA965_LOCUS14993</name>
    <name evidence="3" type="ORF">TMI583_LOCUS14999</name>
</gene>
<name>A0A8S2IVB6_9BILA</name>
<evidence type="ECO:0000256" key="1">
    <source>
        <dbReference type="SAM" id="MobiDB-lite"/>
    </source>
</evidence>
<evidence type="ECO:0000313" key="4">
    <source>
        <dbReference type="Proteomes" id="UP000682733"/>
    </source>
</evidence>
<evidence type="ECO:0000313" key="2">
    <source>
        <dbReference type="EMBL" id="CAF1010026.1"/>
    </source>
</evidence>
<accession>A0A8S2IVB6</accession>